<dbReference type="PANTHER" id="PTHR42951">
    <property type="entry name" value="METALLO-BETA-LACTAMASE DOMAIN-CONTAINING"/>
    <property type="match status" value="1"/>
</dbReference>
<name>A0A8S2JNL5_9BILA</name>
<dbReference type="Proteomes" id="UP000677228">
    <property type="component" value="Unassembled WGS sequence"/>
</dbReference>
<dbReference type="InterPro" id="IPR050855">
    <property type="entry name" value="NDM-1-like"/>
</dbReference>
<dbReference type="InterPro" id="IPR001279">
    <property type="entry name" value="Metallo-B-lactamas"/>
</dbReference>
<protein>
    <recommendedName>
        <fullName evidence="2">Metallo-beta-lactamase domain-containing protein</fullName>
    </recommendedName>
</protein>
<evidence type="ECO:0000313" key="5">
    <source>
        <dbReference type="Proteomes" id="UP000682733"/>
    </source>
</evidence>
<evidence type="ECO:0000259" key="2">
    <source>
        <dbReference type="SMART" id="SM00849"/>
    </source>
</evidence>
<dbReference type="AlphaFoldDB" id="A0A8S2JNL5"/>
<proteinExistence type="predicted"/>
<evidence type="ECO:0000313" key="3">
    <source>
        <dbReference type="EMBL" id="CAF1048740.1"/>
    </source>
</evidence>
<feature type="compositionally biased region" description="Polar residues" evidence="1">
    <location>
        <begin position="1"/>
        <end position="23"/>
    </location>
</feature>
<dbReference type="Gene3D" id="3.60.15.10">
    <property type="entry name" value="Ribonuclease Z/Hydroxyacylglutathione hydrolase-like"/>
    <property type="match status" value="1"/>
</dbReference>
<sequence length="327" mass="35306">MGCSSAKASTPASETNTNGTSESGKAAEPIWDGNKVEMISEKLATDVYAHYAKDAKELNAKGGAAATSGGLIVGNKGALLIETMLNKRLNEQVLQLTREVTPQPVLYAINTSSHGDHCYGNMYLSENTKIIQHINTKNYADNHLSEDKAFMLKNFGAGRGIEEIKARTGDLLVTAGGSITLDLGDKLVEVIDFGFAQTGGDLFVWQPDSKVLWSGNPVVAGKPALPWLLDGHLVETLETLKKVHAFLPADARIIPGHGVAMKREDLKWHIDYLAAVKMSVQDAIDQGLSLEETVKQVTTPEFGGYALFGWVHSDLNVPAAYKDLSKK</sequence>
<dbReference type="EMBL" id="CAJOBA010007936">
    <property type="protein sequence ID" value="CAF3816248.1"/>
    <property type="molecule type" value="Genomic_DNA"/>
</dbReference>
<comment type="caution">
    <text evidence="4">The sequence shown here is derived from an EMBL/GenBank/DDBJ whole genome shotgun (WGS) entry which is preliminary data.</text>
</comment>
<dbReference type="SMART" id="SM00849">
    <property type="entry name" value="Lactamase_B"/>
    <property type="match status" value="1"/>
</dbReference>
<evidence type="ECO:0000256" key="1">
    <source>
        <dbReference type="SAM" id="MobiDB-lite"/>
    </source>
</evidence>
<reference evidence="4" key="1">
    <citation type="submission" date="2021-02" db="EMBL/GenBank/DDBJ databases">
        <authorList>
            <person name="Nowell W R."/>
        </authorList>
    </citation>
    <scope>NUCLEOTIDE SEQUENCE</scope>
</reference>
<evidence type="ECO:0000313" key="4">
    <source>
        <dbReference type="EMBL" id="CAF3816248.1"/>
    </source>
</evidence>
<feature type="region of interest" description="Disordered" evidence="1">
    <location>
        <begin position="1"/>
        <end position="29"/>
    </location>
</feature>
<accession>A0A8S2JNL5</accession>
<dbReference type="CDD" id="cd16282">
    <property type="entry name" value="metallo-hydrolase-like_MBL-fold"/>
    <property type="match status" value="1"/>
</dbReference>
<dbReference type="Proteomes" id="UP000682733">
    <property type="component" value="Unassembled WGS sequence"/>
</dbReference>
<dbReference type="InterPro" id="IPR036866">
    <property type="entry name" value="RibonucZ/Hydroxyglut_hydro"/>
</dbReference>
<organism evidence="4 5">
    <name type="scientific">Didymodactylos carnosus</name>
    <dbReference type="NCBI Taxonomy" id="1234261"/>
    <lineage>
        <taxon>Eukaryota</taxon>
        <taxon>Metazoa</taxon>
        <taxon>Spiralia</taxon>
        <taxon>Gnathifera</taxon>
        <taxon>Rotifera</taxon>
        <taxon>Eurotatoria</taxon>
        <taxon>Bdelloidea</taxon>
        <taxon>Philodinida</taxon>
        <taxon>Philodinidae</taxon>
        <taxon>Didymodactylos</taxon>
    </lineage>
</organism>
<feature type="domain" description="Metallo-beta-lactamase" evidence="2">
    <location>
        <begin position="66"/>
        <end position="257"/>
    </location>
</feature>
<dbReference type="EMBL" id="CAJNOK010007925">
    <property type="protein sequence ID" value="CAF1048740.1"/>
    <property type="molecule type" value="Genomic_DNA"/>
</dbReference>
<dbReference type="SUPFAM" id="SSF56281">
    <property type="entry name" value="Metallo-hydrolase/oxidoreductase"/>
    <property type="match status" value="1"/>
</dbReference>
<gene>
    <name evidence="3" type="ORF">OVA965_LOCUS16856</name>
    <name evidence="4" type="ORF">TMI583_LOCUS16865</name>
</gene>
<dbReference type="Pfam" id="PF00753">
    <property type="entry name" value="Lactamase_B"/>
    <property type="match status" value="1"/>
</dbReference>
<dbReference type="PANTHER" id="PTHR42951:SF4">
    <property type="entry name" value="ACYL-COENZYME A THIOESTERASE MBLAC2"/>
    <property type="match status" value="1"/>
</dbReference>